<comment type="pathway">
    <text evidence="1">Cofactor biosynthesis; thiamine diphosphate biosynthesis.</text>
</comment>
<dbReference type="InterPro" id="IPR013785">
    <property type="entry name" value="Aldolase_TIM"/>
</dbReference>
<dbReference type="InterPro" id="IPR036206">
    <property type="entry name" value="ThiamineP_synth_sf"/>
</dbReference>
<dbReference type="Pfam" id="PF02581">
    <property type="entry name" value="TMP-TENI"/>
    <property type="match status" value="1"/>
</dbReference>
<feature type="domain" description="Thiamine phosphate synthase/TenI" evidence="3">
    <location>
        <begin position="4"/>
        <end position="179"/>
    </location>
</feature>
<dbReference type="PANTHER" id="PTHR20857:SF22">
    <property type="entry name" value="THIAZOLE TAUTOMERASE"/>
    <property type="match status" value="1"/>
</dbReference>
<dbReference type="EMBL" id="RZTZ01000010">
    <property type="protein sequence ID" value="RVT59102.1"/>
    <property type="molecule type" value="Genomic_DNA"/>
</dbReference>
<dbReference type="Gene3D" id="3.20.20.70">
    <property type="entry name" value="Aldolase class I"/>
    <property type="match status" value="1"/>
</dbReference>
<protein>
    <submittedName>
        <fullName evidence="4">Thiamine phosphate synthase</fullName>
    </submittedName>
</protein>
<dbReference type="AlphaFoldDB" id="A0A3S2UDQ6"/>
<dbReference type="RefSeq" id="WP_127740135.1">
    <property type="nucleotide sequence ID" value="NZ_CAJCKN010000003.1"/>
</dbReference>
<keyword evidence="5" id="KW-1185">Reference proteome</keyword>
<evidence type="ECO:0000256" key="1">
    <source>
        <dbReference type="ARBA" id="ARBA00004948"/>
    </source>
</evidence>
<reference evidence="4 5" key="1">
    <citation type="submission" date="2019-01" db="EMBL/GenBank/DDBJ databases">
        <title>Bacillus sp. M5HDSG1-1, whole genome shotgun sequence.</title>
        <authorList>
            <person name="Tuo L."/>
        </authorList>
    </citation>
    <scope>NUCLEOTIDE SEQUENCE [LARGE SCALE GENOMIC DNA]</scope>
    <source>
        <strain evidence="4 5">M5HDSG1-1</strain>
    </source>
</reference>
<proteinExistence type="predicted"/>
<dbReference type="GeneID" id="87618019"/>
<dbReference type="PANTHER" id="PTHR20857">
    <property type="entry name" value="THIAMINE-PHOSPHATE PYROPHOSPHORYLASE"/>
    <property type="match status" value="1"/>
</dbReference>
<gene>
    <name evidence="4" type="ORF">EM808_20175</name>
</gene>
<dbReference type="GO" id="GO:0009228">
    <property type="term" value="P:thiamine biosynthetic process"/>
    <property type="evidence" value="ECO:0007669"/>
    <property type="project" value="UniProtKB-KW"/>
</dbReference>
<dbReference type="Proteomes" id="UP000288024">
    <property type="component" value="Unassembled WGS sequence"/>
</dbReference>
<comment type="caution">
    <text evidence="4">The sequence shown here is derived from an EMBL/GenBank/DDBJ whole genome shotgun (WGS) entry which is preliminary data.</text>
</comment>
<dbReference type="GO" id="GO:0005737">
    <property type="term" value="C:cytoplasm"/>
    <property type="evidence" value="ECO:0007669"/>
    <property type="project" value="TreeGrafter"/>
</dbReference>
<evidence type="ECO:0000313" key="5">
    <source>
        <dbReference type="Proteomes" id="UP000288024"/>
    </source>
</evidence>
<evidence type="ECO:0000259" key="3">
    <source>
        <dbReference type="Pfam" id="PF02581"/>
    </source>
</evidence>
<evidence type="ECO:0000313" key="4">
    <source>
        <dbReference type="EMBL" id="RVT59102.1"/>
    </source>
</evidence>
<name>A0A3S2UDQ6_9BACI</name>
<dbReference type="InterPro" id="IPR022998">
    <property type="entry name" value="ThiamineP_synth_TenI"/>
</dbReference>
<organism evidence="4 5">
    <name type="scientific">Niallia taxi</name>
    <dbReference type="NCBI Taxonomy" id="2499688"/>
    <lineage>
        <taxon>Bacteria</taxon>
        <taxon>Bacillati</taxon>
        <taxon>Bacillota</taxon>
        <taxon>Bacilli</taxon>
        <taxon>Bacillales</taxon>
        <taxon>Bacillaceae</taxon>
        <taxon>Niallia</taxon>
    </lineage>
</organism>
<keyword evidence="2" id="KW-0784">Thiamine biosynthesis</keyword>
<dbReference type="GO" id="GO:0004789">
    <property type="term" value="F:thiamine-phosphate diphosphorylase activity"/>
    <property type="evidence" value="ECO:0007669"/>
    <property type="project" value="TreeGrafter"/>
</dbReference>
<accession>A0A3S2UDQ6</accession>
<dbReference type="SUPFAM" id="SSF51391">
    <property type="entry name" value="Thiamin phosphate synthase"/>
    <property type="match status" value="1"/>
</dbReference>
<sequence length="204" mass="22483">MKLTAITNDSFSVEKTCEIILQILPYVDYVHIREKSKSMLEIYCLCKQLLAKGADKSKIIINGRAEILLLANMLHVHLPEKGMPIEAVRRKTACGLAGRSVHSLQSALDAEREGVDYLLYGHCFHTESKSGIPPNGIKLLHEIKEHVSIPVYAIGGITKELVSEINNCGADGIAIMSGIFGAENPKLAAQNYYERCKAYANTKI</sequence>
<dbReference type="CDD" id="cd00564">
    <property type="entry name" value="TMP_TenI"/>
    <property type="match status" value="1"/>
</dbReference>
<evidence type="ECO:0000256" key="2">
    <source>
        <dbReference type="ARBA" id="ARBA00022977"/>
    </source>
</evidence>